<dbReference type="InterPro" id="IPR050090">
    <property type="entry name" value="Tyrosine_recombinase_XerCD"/>
</dbReference>
<sequence length="182" mass="21486">MNTVQPIRDMDLLQDILDYLESSSYRNFIMFLIGIDTGLRIGDILRLRVRDVMGTHISIREKKTRKQKRILITGTLKKKLMPYIEGKASNEFLIKSREGLNRPITREMAYKIIRAVAEEFGLMEIACHSLRKTFGYIFYNQTTNKDIALLMRYYNHSSPQETLRYIGMEQDSMDMALKRHRR</sequence>
<dbReference type="AlphaFoldDB" id="A0A4P8XM18"/>
<evidence type="ECO:0000313" key="4">
    <source>
        <dbReference type="Proteomes" id="UP000300879"/>
    </source>
</evidence>
<dbReference type="OrthoDB" id="9788852at2"/>
<dbReference type="Gene3D" id="1.10.443.10">
    <property type="entry name" value="Intergrase catalytic core"/>
    <property type="match status" value="1"/>
</dbReference>
<dbReference type="SUPFAM" id="SSF56349">
    <property type="entry name" value="DNA breaking-rejoining enzymes"/>
    <property type="match status" value="1"/>
</dbReference>
<dbReference type="KEGG" id="palo:E6C60_1995"/>
<dbReference type="InterPro" id="IPR002104">
    <property type="entry name" value="Integrase_catalytic"/>
</dbReference>
<evidence type="ECO:0000313" key="3">
    <source>
        <dbReference type="EMBL" id="QCT02710.1"/>
    </source>
</evidence>
<reference evidence="3 4" key="1">
    <citation type="submission" date="2019-05" db="EMBL/GenBank/DDBJ databases">
        <authorList>
            <person name="Chen C."/>
        </authorList>
    </citation>
    <scope>NUCLEOTIDE SEQUENCE [LARGE SCALE GENOMIC DNA]</scope>
    <source>
        <strain evidence="3 4">HB172198</strain>
    </source>
</reference>
<dbReference type="GO" id="GO:0003677">
    <property type="term" value="F:DNA binding"/>
    <property type="evidence" value="ECO:0007669"/>
    <property type="project" value="InterPro"/>
</dbReference>
<dbReference type="Proteomes" id="UP000300879">
    <property type="component" value="Chromosome"/>
</dbReference>
<dbReference type="RefSeq" id="WP_138225697.1">
    <property type="nucleotide sequence ID" value="NZ_CP040396.1"/>
</dbReference>
<evidence type="ECO:0000256" key="1">
    <source>
        <dbReference type="ARBA" id="ARBA00023172"/>
    </source>
</evidence>
<proteinExistence type="predicted"/>
<dbReference type="GO" id="GO:0006310">
    <property type="term" value="P:DNA recombination"/>
    <property type="evidence" value="ECO:0007669"/>
    <property type="project" value="UniProtKB-KW"/>
</dbReference>
<feature type="domain" description="Tyr recombinase" evidence="2">
    <location>
        <begin position="3"/>
        <end position="181"/>
    </location>
</feature>
<dbReference type="PANTHER" id="PTHR30349">
    <property type="entry name" value="PHAGE INTEGRASE-RELATED"/>
    <property type="match status" value="1"/>
</dbReference>
<protein>
    <submittedName>
        <fullName evidence="3">Integrase</fullName>
    </submittedName>
</protein>
<name>A0A4P8XM18_9BACL</name>
<dbReference type="Pfam" id="PF00589">
    <property type="entry name" value="Phage_integrase"/>
    <property type="match status" value="1"/>
</dbReference>
<keyword evidence="1" id="KW-0233">DNA recombination</keyword>
<evidence type="ECO:0000259" key="2">
    <source>
        <dbReference type="PROSITE" id="PS51898"/>
    </source>
</evidence>
<dbReference type="EMBL" id="CP040396">
    <property type="protein sequence ID" value="QCT02710.1"/>
    <property type="molecule type" value="Genomic_DNA"/>
</dbReference>
<keyword evidence="4" id="KW-1185">Reference proteome</keyword>
<gene>
    <name evidence="3" type="ORF">E6C60_1995</name>
</gene>
<dbReference type="GO" id="GO:0015074">
    <property type="term" value="P:DNA integration"/>
    <property type="evidence" value="ECO:0007669"/>
    <property type="project" value="InterPro"/>
</dbReference>
<accession>A0A4P8XM18</accession>
<dbReference type="PANTHER" id="PTHR30349:SF82">
    <property type="entry name" value="INTEGRASE_RECOMBINASE YOEC-RELATED"/>
    <property type="match status" value="1"/>
</dbReference>
<dbReference type="InterPro" id="IPR011010">
    <property type="entry name" value="DNA_brk_join_enz"/>
</dbReference>
<dbReference type="PROSITE" id="PS51898">
    <property type="entry name" value="TYR_RECOMBINASE"/>
    <property type="match status" value="1"/>
</dbReference>
<organism evidence="3 4">
    <name type="scientific">Paenibacillus algicola</name>
    <dbReference type="NCBI Taxonomy" id="2565926"/>
    <lineage>
        <taxon>Bacteria</taxon>
        <taxon>Bacillati</taxon>
        <taxon>Bacillota</taxon>
        <taxon>Bacilli</taxon>
        <taxon>Bacillales</taxon>
        <taxon>Paenibacillaceae</taxon>
        <taxon>Paenibacillus</taxon>
    </lineage>
</organism>
<dbReference type="InterPro" id="IPR013762">
    <property type="entry name" value="Integrase-like_cat_sf"/>
</dbReference>